<comment type="caution">
    <text evidence="2">The sequence shown here is derived from an EMBL/GenBank/DDBJ whole genome shotgun (WGS) entry which is preliminary data.</text>
</comment>
<sequence>MNQVQVDSNELFAAFEGNNLANHEWSSDWENQRDYKTKQWKTSGNQKDLTSLANHCLELSNHSSVSESNELWIAGQLHEMAAIFCSLQTSTTEDLDNAWIFHRLALTHLPADAVDAKATLQIRFVDRILMAVKADGNDVLDKLEAIAAEAREASELDVRNHNLKSAALKSLEVALEHALGRSRNPRTLEELIYVRREKLKHLAAKEAEQPSKECLGQYRKLAMSLQNLFKLSGKVESLDEALSVAYKSIPTGVQIGSFPECVLIASILIDIGEQRNSITDLNKAIDLLNEWRGLLTTVKPALALAMVYDPWARALAGIYRLTREIHFVLDAIAIAEEAVTLFPQFEYGALKGSITHTLLLLYTKKYERSRIPEDASKGVKFGQLSTEFDEQSPEQLSEHRGQLAILFQKMFGATHERKYLDEAIAENRESLKLNGESISTRHNLTNNLLIRYKMYAAPGDLSEALQHIEKTLTTQGHLPSNIGNHESTAAEGYRLKYEASRAEKNSVEADIYLEKALRYFTDSAKSPQNLPLERIRTARAAAKLLGHRSDWNAAHDLLHEAMNWIPKIIPIHMKYSDQRPILEVLSGLASETCSAAILCGKVECAIEDLERGRGIVIASRHKALHDLDTLERTCPELYHSYCSIRDQLLGNTYHSSDKTPDGIESLLSTHSSSSIHLLNTRMQEILDAIHATPGLDQFLKPIKASEMQELCGRKTVIALNRSGFGAHAILVQKGQIRSIPLPSPSPPGFPDFVENLEAGVRLMERCIHPNEQSTRKWDLSQNPQNMLLGLLTILWYHIAQPVVTELGWDPPSVSADATDLVQLAVSRQILWLPTGLYARLPIHASGRFSPGGHDNLLVGRRVVSTYISSFRMLRHSQAISRAAATNLDQGLFLGMPKNSKFDSPRYLRTATQEAKEVIQESKAIIWKILQRPSRNEAIETMSTSAWLHVASHGISDPGEPSASHLLLEADDVDQDEDDPQMSGCLSVQQISDLRVNHGILAFLSACSSAESRVTRLLDENLTLGYAFQVAGFAHVIGHLWPANELVCPSFAGYFYRYLTNYGPIEHGPDRDDAIASCVAHATVSTIVAHDCLQEPLFWAGFVHIGA</sequence>
<dbReference type="SUPFAM" id="SSF48452">
    <property type="entry name" value="TPR-like"/>
    <property type="match status" value="1"/>
</dbReference>
<dbReference type="Proteomes" id="UP000664169">
    <property type="component" value="Unassembled WGS sequence"/>
</dbReference>
<dbReference type="AlphaFoldDB" id="A0A8H3IWE1"/>
<evidence type="ECO:0000313" key="3">
    <source>
        <dbReference type="Proteomes" id="UP000664169"/>
    </source>
</evidence>
<accession>A0A8H3IWE1</accession>
<dbReference type="Pfam" id="PF12770">
    <property type="entry name" value="CHAT"/>
    <property type="match status" value="1"/>
</dbReference>
<feature type="domain" description="CHAT" evidence="1">
    <location>
        <begin position="794"/>
        <end position="1106"/>
    </location>
</feature>
<reference evidence="2" key="1">
    <citation type="submission" date="2021-03" db="EMBL/GenBank/DDBJ databases">
        <authorList>
            <person name="Tagirdzhanova G."/>
        </authorList>
    </citation>
    <scope>NUCLEOTIDE SEQUENCE</scope>
</reference>
<evidence type="ECO:0000259" key="1">
    <source>
        <dbReference type="Pfam" id="PF12770"/>
    </source>
</evidence>
<dbReference type="InterPro" id="IPR011990">
    <property type="entry name" value="TPR-like_helical_dom_sf"/>
</dbReference>
<dbReference type="OrthoDB" id="9991317at2759"/>
<gene>
    <name evidence="2" type="ORF">GOMPHAMPRED_005784</name>
</gene>
<dbReference type="EMBL" id="CAJPDQ010000037">
    <property type="protein sequence ID" value="CAF9930980.1"/>
    <property type="molecule type" value="Genomic_DNA"/>
</dbReference>
<dbReference type="InterPro" id="IPR024983">
    <property type="entry name" value="CHAT_dom"/>
</dbReference>
<dbReference type="Gene3D" id="1.25.40.10">
    <property type="entry name" value="Tetratricopeptide repeat domain"/>
    <property type="match status" value="1"/>
</dbReference>
<name>A0A8H3IWE1_9LECA</name>
<evidence type="ECO:0000313" key="2">
    <source>
        <dbReference type="EMBL" id="CAF9930980.1"/>
    </source>
</evidence>
<organism evidence="2 3">
    <name type="scientific">Gomphillus americanus</name>
    <dbReference type="NCBI Taxonomy" id="1940652"/>
    <lineage>
        <taxon>Eukaryota</taxon>
        <taxon>Fungi</taxon>
        <taxon>Dikarya</taxon>
        <taxon>Ascomycota</taxon>
        <taxon>Pezizomycotina</taxon>
        <taxon>Lecanoromycetes</taxon>
        <taxon>OSLEUM clade</taxon>
        <taxon>Ostropomycetidae</taxon>
        <taxon>Ostropales</taxon>
        <taxon>Graphidaceae</taxon>
        <taxon>Gomphilloideae</taxon>
        <taxon>Gomphillus</taxon>
    </lineage>
</organism>
<proteinExistence type="predicted"/>
<keyword evidence="3" id="KW-1185">Reference proteome</keyword>
<protein>
    <recommendedName>
        <fullName evidence="1">CHAT domain-containing protein</fullName>
    </recommendedName>
</protein>